<protein>
    <recommendedName>
        <fullName evidence="3">DUF676 domain-containing protein</fullName>
    </recommendedName>
</protein>
<dbReference type="OrthoDB" id="442243at2759"/>
<evidence type="ECO:0000313" key="1">
    <source>
        <dbReference type="EMBL" id="RKP25672.1"/>
    </source>
</evidence>
<proteinExistence type="predicted"/>
<dbReference type="AlphaFoldDB" id="A0A4P9Z170"/>
<organism evidence="1 2">
    <name type="scientific">Syncephalis pseudoplumigaleata</name>
    <dbReference type="NCBI Taxonomy" id="1712513"/>
    <lineage>
        <taxon>Eukaryota</taxon>
        <taxon>Fungi</taxon>
        <taxon>Fungi incertae sedis</taxon>
        <taxon>Zoopagomycota</taxon>
        <taxon>Zoopagomycotina</taxon>
        <taxon>Zoopagomycetes</taxon>
        <taxon>Zoopagales</taxon>
        <taxon>Piptocephalidaceae</taxon>
        <taxon>Syncephalis</taxon>
    </lineage>
</organism>
<dbReference type="PANTHER" id="PTHR47842:SF1">
    <property type="entry name" value="DUF676 DOMAIN-CONTAINING PROTEIN"/>
    <property type="match status" value="1"/>
</dbReference>
<evidence type="ECO:0008006" key="3">
    <source>
        <dbReference type="Google" id="ProtNLM"/>
    </source>
</evidence>
<dbReference type="PANTHER" id="PTHR47842">
    <property type="entry name" value="EXPRESSED PROTEIN"/>
    <property type="match status" value="1"/>
</dbReference>
<accession>A0A4P9Z170</accession>
<dbReference type="Proteomes" id="UP000278143">
    <property type="component" value="Unassembled WGS sequence"/>
</dbReference>
<reference evidence="2" key="1">
    <citation type="journal article" date="2018" name="Nat. Microbiol.">
        <title>Leveraging single-cell genomics to expand the fungal tree of life.</title>
        <authorList>
            <person name="Ahrendt S.R."/>
            <person name="Quandt C.A."/>
            <person name="Ciobanu D."/>
            <person name="Clum A."/>
            <person name="Salamov A."/>
            <person name="Andreopoulos B."/>
            <person name="Cheng J.F."/>
            <person name="Woyke T."/>
            <person name="Pelin A."/>
            <person name="Henrissat B."/>
            <person name="Reynolds N.K."/>
            <person name="Benny G.L."/>
            <person name="Smith M.E."/>
            <person name="James T.Y."/>
            <person name="Grigoriev I.V."/>
        </authorList>
    </citation>
    <scope>NUCLEOTIDE SEQUENCE [LARGE SCALE GENOMIC DNA]</scope>
    <source>
        <strain evidence="2">Benny S71-1</strain>
    </source>
</reference>
<name>A0A4P9Z170_9FUNG</name>
<dbReference type="EMBL" id="KZ989661">
    <property type="protein sequence ID" value="RKP25672.1"/>
    <property type="molecule type" value="Genomic_DNA"/>
</dbReference>
<keyword evidence="2" id="KW-1185">Reference proteome</keyword>
<sequence>MAPPLKQLLLVFVHGFRGDDTTFEGFPERLQQVLTNSLAGIDVETVVYPQYSTRGDFTQAVAAFCQWLLDLSPADTCSSSESPPTVLGLLAYDTPFFGLSSPFISRTAYSHASTWSSTFSSASALLSSAALPAAKILAGNRWKVAAGGGILAAALVGTAVAHRDKMKEGVRWASEHLMFASTLMSDVELRQRVDRLCGYRDMPFQCYYNVIRAASSDASTFIHTPPPSLAPGRFVAIPSTAKDEIEAHMTMFSMNNPVYYTLGDNTIRFICDTVNAYKQSMVEDAL</sequence>
<gene>
    <name evidence="1" type="ORF">SYNPS1DRAFT_22411</name>
</gene>
<evidence type="ECO:0000313" key="2">
    <source>
        <dbReference type="Proteomes" id="UP000278143"/>
    </source>
</evidence>